<dbReference type="SUPFAM" id="SSF57802">
    <property type="entry name" value="Rubredoxin-like"/>
    <property type="match status" value="1"/>
</dbReference>
<evidence type="ECO:0000256" key="7">
    <source>
        <dbReference type="SAM" id="MobiDB-lite"/>
    </source>
</evidence>
<dbReference type="RefSeq" id="WP_310304110.1">
    <property type="nucleotide sequence ID" value="NZ_BAAAPS010000003.1"/>
</dbReference>
<keyword evidence="4 6" id="KW-0249">Electron transport</keyword>
<organism evidence="9 10">
    <name type="scientific">Nocardioides marmoribigeumensis</name>
    <dbReference type="NCBI Taxonomy" id="433649"/>
    <lineage>
        <taxon>Bacteria</taxon>
        <taxon>Bacillati</taxon>
        <taxon>Actinomycetota</taxon>
        <taxon>Actinomycetes</taxon>
        <taxon>Propionibacteriales</taxon>
        <taxon>Nocardioidaceae</taxon>
        <taxon>Nocardioides</taxon>
    </lineage>
</organism>
<dbReference type="EMBL" id="JAVDYG010000001">
    <property type="protein sequence ID" value="MDR7363571.1"/>
    <property type="molecule type" value="Genomic_DNA"/>
</dbReference>
<keyword evidence="10" id="KW-1185">Reference proteome</keyword>
<dbReference type="PROSITE" id="PS00202">
    <property type="entry name" value="RUBREDOXIN"/>
    <property type="match status" value="1"/>
</dbReference>
<dbReference type="InterPro" id="IPR024934">
    <property type="entry name" value="Rubredoxin-like_dom"/>
</dbReference>
<keyword evidence="5 6" id="KW-0408">Iron</keyword>
<sequence length="54" mass="6133">MARFRCPSCGYVYDEQAGAPREGWPPGTPFDQVDEDWPCPDCGVREQQDFEPVP</sequence>
<dbReference type="PANTHER" id="PTHR47627:SF1">
    <property type="entry name" value="RUBREDOXIN-1-RELATED"/>
    <property type="match status" value="1"/>
</dbReference>
<dbReference type="PRINTS" id="PR00163">
    <property type="entry name" value="RUBREDOXIN"/>
</dbReference>
<evidence type="ECO:0000256" key="3">
    <source>
        <dbReference type="ARBA" id="ARBA00022723"/>
    </source>
</evidence>
<feature type="region of interest" description="Disordered" evidence="7">
    <location>
        <begin position="17"/>
        <end position="54"/>
    </location>
</feature>
<evidence type="ECO:0000259" key="8">
    <source>
        <dbReference type="PROSITE" id="PS50903"/>
    </source>
</evidence>
<dbReference type="PROSITE" id="PS50903">
    <property type="entry name" value="RUBREDOXIN_LIKE"/>
    <property type="match status" value="1"/>
</dbReference>
<evidence type="ECO:0000313" key="10">
    <source>
        <dbReference type="Proteomes" id="UP001183648"/>
    </source>
</evidence>
<comment type="similarity">
    <text evidence="6">Belongs to the rubredoxin family.</text>
</comment>
<keyword evidence="3 6" id="KW-0479">Metal-binding</keyword>
<comment type="function">
    <text evidence="1">Involved in the hydrocarbon hydroxylating system, which transfers electrons from NADH to rubredoxin reductase and then through rubredoxin to alkane 1 monooxygenase.</text>
</comment>
<dbReference type="PANTHER" id="PTHR47627">
    <property type="entry name" value="RUBREDOXIN"/>
    <property type="match status" value="1"/>
</dbReference>
<dbReference type="Proteomes" id="UP001183648">
    <property type="component" value="Unassembled WGS sequence"/>
</dbReference>
<dbReference type="InterPro" id="IPR050526">
    <property type="entry name" value="Rubredoxin_ET"/>
</dbReference>
<keyword evidence="2" id="KW-0813">Transport</keyword>
<protein>
    <recommendedName>
        <fullName evidence="6">Rubredoxin</fullName>
    </recommendedName>
</protein>
<dbReference type="CDD" id="cd00730">
    <property type="entry name" value="rubredoxin"/>
    <property type="match status" value="1"/>
</dbReference>
<gene>
    <name evidence="9" type="ORF">J2S63_003124</name>
</gene>
<feature type="domain" description="Rubredoxin-like" evidence="8">
    <location>
        <begin position="1"/>
        <end position="53"/>
    </location>
</feature>
<evidence type="ECO:0000256" key="5">
    <source>
        <dbReference type="ARBA" id="ARBA00023004"/>
    </source>
</evidence>
<evidence type="ECO:0000256" key="4">
    <source>
        <dbReference type="ARBA" id="ARBA00022982"/>
    </source>
</evidence>
<evidence type="ECO:0000256" key="6">
    <source>
        <dbReference type="RuleBase" id="RU003820"/>
    </source>
</evidence>
<evidence type="ECO:0000256" key="1">
    <source>
        <dbReference type="ARBA" id="ARBA00002792"/>
    </source>
</evidence>
<comment type="caution">
    <text evidence="9">The sequence shown here is derived from an EMBL/GenBank/DDBJ whole genome shotgun (WGS) entry which is preliminary data.</text>
</comment>
<dbReference type="Gene3D" id="2.20.28.10">
    <property type="match status" value="1"/>
</dbReference>
<dbReference type="InterPro" id="IPR018527">
    <property type="entry name" value="Rubredoxin_Fe_BS"/>
</dbReference>
<evidence type="ECO:0000256" key="2">
    <source>
        <dbReference type="ARBA" id="ARBA00022448"/>
    </source>
</evidence>
<dbReference type="Pfam" id="PF00301">
    <property type="entry name" value="Rubredoxin"/>
    <property type="match status" value="1"/>
</dbReference>
<reference evidence="9 10" key="1">
    <citation type="submission" date="2023-07" db="EMBL/GenBank/DDBJ databases">
        <title>Sequencing the genomes of 1000 actinobacteria strains.</title>
        <authorList>
            <person name="Klenk H.-P."/>
        </authorList>
    </citation>
    <scope>NUCLEOTIDE SEQUENCE [LARGE SCALE GENOMIC DNA]</scope>
    <source>
        <strain evidence="9 10">DSM 19426</strain>
    </source>
</reference>
<name>A0ABU2BYT9_9ACTN</name>
<proteinExistence type="inferred from homology"/>
<evidence type="ECO:0000313" key="9">
    <source>
        <dbReference type="EMBL" id="MDR7363571.1"/>
    </source>
</evidence>
<dbReference type="InterPro" id="IPR024935">
    <property type="entry name" value="Rubredoxin_dom"/>
</dbReference>
<accession>A0ABU2BYT9</accession>
<comment type="cofactor">
    <cofactor evidence="6">
        <name>Fe(3+)</name>
        <dbReference type="ChEBI" id="CHEBI:29034"/>
    </cofactor>
</comment>